<dbReference type="Pfam" id="PF00583">
    <property type="entry name" value="Acetyltransf_1"/>
    <property type="match status" value="1"/>
</dbReference>
<protein>
    <recommendedName>
        <fullName evidence="1">N-acetyltransferase domain-containing protein</fullName>
    </recommendedName>
</protein>
<evidence type="ECO:0000259" key="1">
    <source>
        <dbReference type="PROSITE" id="PS51186"/>
    </source>
</evidence>
<keyword evidence="3" id="KW-1185">Reference proteome</keyword>
<gene>
    <name evidence="2" type="ORF">BP5796_12807</name>
</gene>
<dbReference type="CDD" id="cd04301">
    <property type="entry name" value="NAT_SF"/>
    <property type="match status" value="1"/>
</dbReference>
<proteinExistence type="predicted"/>
<sequence length="259" mass="29100">MAGSLQESMRQMTLAQSIGDEPATQPTVVGQNTSVHSYSFVSDSQLTQQNNVGCQVLWKIKQFRSACKISHSSVPSSSFYFASIDVSAARRMADHYLKSSPSRDSTLTLREVDADNWRAVTRLRTLEGQAGNLASNALSLIESHYSEDAWVRAIYADETIVGFLMMALWDPTELYYIWRFMIDHQYQGLGFGRASVQLAIAHVREHHPQAKLLRVMSTPPEGKEDVEPQHSPYNFYLHLGFKQIAPPDEDGEIEMSLAL</sequence>
<dbReference type="AlphaFoldDB" id="A0A3D8Q6P7"/>
<dbReference type="Gene3D" id="3.40.630.30">
    <property type="match status" value="1"/>
</dbReference>
<dbReference type="PROSITE" id="PS51186">
    <property type="entry name" value="GNAT"/>
    <property type="match status" value="1"/>
</dbReference>
<accession>A0A3D8Q6P7</accession>
<evidence type="ECO:0000313" key="2">
    <source>
        <dbReference type="EMBL" id="RDW57357.1"/>
    </source>
</evidence>
<organism evidence="2 3">
    <name type="scientific">Coleophoma crateriformis</name>
    <dbReference type="NCBI Taxonomy" id="565419"/>
    <lineage>
        <taxon>Eukaryota</taxon>
        <taxon>Fungi</taxon>
        <taxon>Dikarya</taxon>
        <taxon>Ascomycota</taxon>
        <taxon>Pezizomycotina</taxon>
        <taxon>Leotiomycetes</taxon>
        <taxon>Helotiales</taxon>
        <taxon>Dermateaceae</taxon>
        <taxon>Coleophoma</taxon>
    </lineage>
</organism>
<evidence type="ECO:0000313" key="3">
    <source>
        <dbReference type="Proteomes" id="UP000256328"/>
    </source>
</evidence>
<dbReference type="OrthoDB" id="4216009at2759"/>
<dbReference type="EMBL" id="PDLN01000023">
    <property type="protein sequence ID" value="RDW57357.1"/>
    <property type="molecule type" value="Genomic_DNA"/>
</dbReference>
<dbReference type="GO" id="GO:0016747">
    <property type="term" value="F:acyltransferase activity, transferring groups other than amino-acyl groups"/>
    <property type="evidence" value="ECO:0007669"/>
    <property type="project" value="InterPro"/>
</dbReference>
<dbReference type="InterPro" id="IPR016181">
    <property type="entry name" value="Acyl_CoA_acyltransferase"/>
</dbReference>
<reference evidence="2 3" key="1">
    <citation type="journal article" date="2018" name="IMA Fungus">
        <title>IMA Genome-F 9: Draft genome sequence of Annulohypoxylon stygium, Aspergillus mulundensis, Berkeleyomyces basicola (syn. Thielaviopsis basicola), Ceratocystis smalleyi, two Cercospora beticola strains, Coleophoma cylindrospora, Fusarium fracticaudum, Phialophora cf. hyalina, and Morchella septimelata.</title>
        <authorList>
            <person name="Wingfield B.D."/>
            <person name="Bills G.F."/>
            <person name="Dong Y."/>
            <person name="Huang W."/>
            <person name="Nel W.J."/>
            <person name="Swalarsk-Parry B.S."/>
            <person name="Vaghefi N."/>
            <person name="Wilken P.M."/>
            <person name="An Z."/>
            <person name="de Beer Z.W."/>
            <person name="De Vos L."/>
            <person name="Chen L."/>
            <person name="Duong T.A."/>
            <person name="Gao Y."/>
            <person name="Hammerbacher A."/>
            <person name="Kikkert J.R."/>
            <person name="Li Y."/>
            <person name="Li H."/>
            <person name="Li K."/>
            <person name="Li Q."/>
            <person name="Liu X."/>
            <person name="Ma X."/>
            <person name="Naidoo K."/>
            <person name="Pethybridge S.J."/>
            <person name="Sun J."/>
            <person name="Steenkamp E.T."/>
            <person name="van der Nest M.A."/>
            <person name="van Wyk S."/>
            <person name="Wingfield M.J."/>
            <person name="Xiong C."/>
            <person name="Yue Q."/>
            <person name="Zhang X."/>
        </authorList>
    </citation>
    <scope>NUCLEOTIDE SEQUENCE [LARGE SCALE GENOMIC DNA]</scope>
    <source>
        <strain evidence="2 3">BP5796</strain>
    </source>
</reference>
<dbReference type="SUPFAM" id="SSF55729">
    <property type="entry name" value="Acyl-CoA N-acyltransferases (Nat)"/>
    <property type="match status" value="1"/>
</dbReference>
<dbReference type="Proteomes" id="UP000256328">
    <property type="component" value="Unassembled WGS sequence"/>
</dbReference>
<comment type="caution">
    <text evidence="2">The sequence shown here is derived from an EMBL/GenBank/DDBJ whole genome shotgun (WGS) entry which is preliminary data.</text>
</comment>
<name>A0A3D8Q6P7_9HELO</name>
<dbReference type="InterPro" id="IPR000182">
    <property type="entry name" value="GNAT_dom"/>
</dbReference>
<feature type="domain" description="N-acetyltransferase" evidence="1">
    <location>
        <begin position="107"/>
        <end position="259"/>
    </location>
</feature>